<dbReference type="PATRIC" id="fig|1173022.3.peg.732"/>
<proteinExistence type="predicted"/>
<evidence type="ECO:0000313" key="3">
    <source>
        <dbReference type="Proteomes" id="UP000010472"/>
    </source>
</evidence>
<organism evidence="2 3">
    <name type="scientific">Crinalium epipsammum PCC 9333</name>
    <dbReference type="NCBI Taxonomy" id="1173022"/>
    <lineage>
        <taxon>Bacteria</taxon>
        <taxon>Bacillati</taxon>
        <taxon>Cyanobacteriota</taxon>
        <taxon>Cyanophyceae</taxon>
        <taxon>Gomontiellales</taxon>
        <taxon>Gomontiellaceae</taxon>
        <taxon>Crinalium</taxon>
    </lineage>
</organism>
<dbReference type="Proteomes" id="UP000010472">
    <property type="component" value="Chromosome"/>
</dbReference>
<feature type="region of interest" description="Disordered" evidence="1">
    <location>
        <begin position="87"/>
        <end position="117"/>
    </location>
</feature>
<evidence type="ECO:0000256" key="1">
    <source>
        <dbReference type="SAM" id="MobiDB-lite"/>
    </source>
</evidence>
<sequence>MLTSFCVGTIIVSLNPVFAKSNVTVAVEKHTNAPVEDPKLNSLKINSALEPDSETFPGISEPTPPLELERIEEAAAEKLEALVVEVEASEPGKEEPGSEIPAAVQKPKPLSQQQLAL</sequence>
<name>K9VVU4_9CYAN</name>
<accession>K9VVU4</accession>
<protein>
    <submittedName>
        <fullName evidence="2">Uncharacterized protein</fullName>
    </submittedName>
</protein>
<evidence type="ECO:0000313" key="2">
    <source>
        <dbReference type="EMBL" id="AFZ11602.1"/>
    </source>
</evidence>
<reference evidence="2 3" key="1">
    <citation type="submission" date="2012-06" db="EMBL/GenBank/DDBJ databases">
        <title>Finished chromosome of genome of Crinalium epipsammum PCC 9333.</title>
        <authorList>
            <consortium name="US DOE Joint Genome Institute"/>
            <person name="Gugger M."/>
            <person name="Coursin T."/>
            <person name="Rippka R."/>
            <person name="Tandeau De Marsac N."/>
            <person name="Huntemann M."/>
            <person name="Wei C.-L."/>
            <person name="Han J."/>
            <person name="Detter J.C."/>
            <person name="Han C."/>
            <person name="Tapia R."/>
            <person name="Davenport K."/>
            <person name="Daligault H."/>
            <person name="Erkkila T."/>
            <person name="Gu W."/>
            <person name="Munk A.C.C."/>
            <person name="Teshima H."/>
            <person name="Xu Y."/>
            <person name="Chain P."/>
            <person name="Chen A."/>
            <person name="Krypides N."/>
            <person name="Mavromatis K."/>
            <person name="Markowitz V."/>
            <person name="Szeto E."/>
            <person name="Ivanova N."/>
            <person name="Mikhailova N."/>
            <person name="Ovchinnikova G."/>
            <person name="Pagani I."/>
            <person name="Pati A."/>
            <person name="Goodwin L."/>
            <person name="Peters L."/>
            <person name="Pitluck S."/>
            <person name="Woyke T."/>
            <person name="Kerfeld C."/>
        </authorList>
    </citation>
    <scope>NUCLEOTIDE SEQUENCE [LARGE SCALE GENOMIC DNA]</scope>
    <source>
        <strain evidence="2 3">PCC 9333</strain>
    </source>
</reference>
<gene>
    <name evidence="2" type="ORF">Cri9333_0663</name>
</gene>
<dbReference type="AlphaFoldDB" id="K9VVU4"/>
<dbReference type="KEGG" id="cep:Cri9333_0663"/>
<dbReference type="EMBL" id="CP003620">
    <property type="protein sequence ID" value="AFZ11602.1"/>
    <property type="molecule type" value="Genomic_DNA"/>
</dbReference>
<keyword evidence="3" id="KW-1185">Reference proteome</keyword>
<dbReference type="HOGENOM" id="CLU_2080863_0_0_3"/>